<evidence type="ECO:0000313" key="2">
    <source>
        <dbReference type="EMBL" id="RKD29541.1"/>
    </source>
</evidence>
<sequence length="216" mass="24501">MKKYIVYSIFIFLLNFLVVGCIDEYKSSIKAPFVKEDTYSRKIEIDKAKKLKIESIISDIDIKQTNTDELIFKIDKKIGGNNEEKVNEFLSKFDYKVSEKNGIITIISNDKGLFDKEGKIIDDDITSINSHCIIEVPKKINEIDILNRIGQIGIMGKFNKVNIENRIGDVKLEGDYGTVNIKLDIGDISINGDVDKHKLNNNVGEIKVNGIKINKE</sequence>
<feature type="transmembrane region" description="Helical" evidence="1">
    <location>
        <begin position="6"/>
        <end position="25"/>
    </location>
</feature>
<evidence type="ECO:0008006" key="4">
    <source>
        <dbReference type="Google" id="ProtNLM"/>
    </source>
</evidence>
<dbReference type="PROSITE" id="PS51257">
    <property type="entry name" value="PROKAR_LIPOPROTEIN"/>
    <property type="match status" value="1"/>
</dbReference>
<reference evidence="2 3" key="1">
    <citation type="submission" date="2016-08" db="EMBL/GenBank/DDBJ databases">
        <title>Novel Firmicutes and Novel Genomes.</title>
        <authorList>
            <person name="Poppleton D.I."/>
            <person name="Gribaldo S."/>
        </authorList>
    </citation>
    <scope>NUCLEOTIDE SEQUENCE [LARGE SCALE GENOMIC DNA]</scope>
    <source>
        <strain evidence="2 3">CTT3</strain>
    </source>
</reference>
<accession>A0A419SWG5</accession>
<name>A0A419SWG5_9FIRM</name>
<protein>
    <recommendedName>
        <fullName evidence="4">Adhesin domain-containing protein</fullName>
    </recommendedName>
</protein>
<evidence type="ECO:0000256" key="1">
    <source>
        <dbReference type="SAM" id="Phobius"/>
    </source>
</evidence>
<dbReference type="Proteomes" id="UP000284177">
    <property type="component" value="Unassembled WGS sequence"/>
</dbReference>
<dbReference type="RefSeq" id="WP_120170490.1">
    <property type="nucleotide sequence ID" value="NZ_MCIB01000037.1"/>
</dbReference>
<gene>
    <name evidence="2" type="ORF">BET03_05645</name>
</gene>
<keyword evidence="3" id="KW-1185">Reference proteome</keyword>
<organism evidence="2 3">
    <name type="scientific">Thermohalobacter berrensis</name>
    <dbReference type="NCBI Taxonomy" id="99594"/>
    <lineage>
        <taxon>Bacteria</taxon>
        <taxon>Bacillati</taxon>
        <taxon>Bacillota</taxon>
        <taxon>Tissierellia</taxon>
        <taxon>Tissierellales</taxon>
        <taxon>Thermohalobacteraceae</taxon>
        <taxon>Thermohalobacter</taxon>
    </lineage>
</organism>
<keyword evidence="1" id="KW-0472">Membrane</keyword>
<keyword evidence="1" id="KW-1133">Transmembrane helix</keyword>
<evidence type="ECO:0000313" key="3">
    <source>
        <dbReference type="Proteomes" id="UP000284177"/>
    </source>
</evidence>
<keyword evidence="1" id="KW-0812">Transmembrane</keyword>
<comment type="caution">
    <text evidence="2">The sequence shown here is derived from an EMBL/GenBank/DDBJ whole genome shotgun (WGS) entry which is preliminary data.</text>
</comment>
<proteinExistence type="predicted"/>
<dbReference type="AlphaFoldDB" id="A0A419SWG5"/>
<dbReference type="EMBL" id="MCIB01000037">
    <property type="protein sequence ID" value="RKD29541.1"/>
    <property type="molecule type" value="Genomic_DNA"/>
</dbReference>